<dbReference type="AlphaFoldDB" id="A0A166KJC9"/>
<dbReference type="GO" id="GO:0008234">
    <property type="term" value="F:cysteine-type peptidase activity"/>
    <property type="evidence" value="ECO:0007669"/>
    <property type="project" value="UniProtKB-KW"/>
</dbReference>
<keyword evidence="4" id="KW-0788">Thiol protease</keyword>
<gene>
    <name evidence="6" type="ORF">AB996_0134</name>
</gene>
<accession>A0A166KJC9</accession>
<evidence type="ECO:0000256" key="1">
    <source>
        <dbReference type="ARBA" id="ARBA00007074"/>
    </source>
</evidence>
<dbReference type="EMBL" id="LIYF01000004">
    <property type="protein sequence ID" value="KZK08444.1"/>
    <property type="molecule type" value="Genomic_DNA"/>
</dbReference>
<evidence type="ECO:0000256" key="2">
    <source>
        <dbReference type="ARBA" id="ARBA00022670"/>
    </source>
</evidence>
<dbReference type="PATRIC" id="fig|1359.32.peg.1050"/>
<organism evidence="6 7">
    <name type="scientific">Lactococcus lactis subsp. cremoris</name>
    <name type="common">Streptococcus cremoris</name>
    <dbReference type="NCBI Taxonomy" id="1359"/>
    <lineage>
        <taxon>Bacteria</taxon>
        <taxon>Bacillati</taxon>
        <taxon>Bacillota</taxon>
        <taxon>Bacilli</taxon>
        <taxon>Lactobacillales</taxon>
        <taxon>Streptococcaceae</taxon>
        <taxon>Lactococcus</taxon>
    </lineage>
</organism>
<evidence type="ECO:0000313" key="6">
    <source>
        <dbReference type="EMBL" id="KZK08444.1"/>
    </source>
</evidence>
<dbReference type="Gene3D" id="3.90.1720.10">
    <property type="entry name" value="endopeptidase domain like (from Nostoc punctiforme)"/>
    <property type="match status" value="1"/>
</dbReference>
<proteinExistence type="inferred from homology"/>
<dbReference type="Proteomes" id="UP000076519">
    <property type="component" value="Unassembled WGS sequence"/>
</dbReference>
<comment type="caution">
    <text evidence="6">The sequence shown here is derived from an EMBL/GenBank/DDBJ whole genome shotgun (WGS) entry which is preliminary data.</text>
</comment>
<dbReference type="GO" id="GO:0006508">
    <property type="term" value="P:proteolysis"/>
    <property type="evidence" value="ECO:0007669"/>
    <property type="project" value="UniProtKB-KW"/>
</dbReference>
<dbReference type="InterPro" id="IPR038765">
    <property type="entry name" value="Papain-like_cys_pep_sf"/>
</dbReference>
<evidence type="ECO:0000256" key="3">
    <source>
        <dbReference type="ARBA" id="ARBA00022801"/>
    </source>
</evidence>
<reference evidence="6 7" key="1">
    <citation type="submission" date="2015-08" db="EMBL/GenBank/DDBJ databases">
        <title>Draft Genome Sequences of 11 Lactococcus lactis subspecies cremoris strains.</title>
        <authorList>
            <person name="Wels M."/>
            <person name="Backus L."/>
            <person name="Boekhorst J."/>
            <person name="Dijkstra A."/>
            <person name="Beerthuizen M."/>
            <person name="Siezen R."/>
            <person name="Bachmann H."/>
            <person name="Van Hijum S."/>
        </authorList>
    </citation>
    <scope>NUCLEOTIDE SEQUENCE [LARGE SCALE GENOMIC DNA]</scope>
    <source>
        <strain evidence="6 7">KW10</strain>
    </source>
</reference>
<feature type="domain" description="NlpC/P60" evidence="5">
    <location>
        <begin position="3"/>
        <end position="38"/>
    </location>
</feature>
<dbReference type="Pfam" id="PF00877">
    <property type="entry name" value="NLPC_P60"/>
    <property type="match status" value="1"/>
</dbReference>
<evidence type="ECO:0000259" key="5">
    <source>
        <dbReference type="Pfam" id="PF00877"/>
    </source>
</evidence>
<name>A0A166KJC9_LACLC</name>
<comment type="similarity">
    <text evidence="1">Belongs to the peptidase C40 family.</text>
</comment>
<sequence length="41" mass="4788">MRGHTTQVGIYIDNNKMIHSPDKGRNVSTVDINYYYPDFAR</sequence>
<evidence type="ECO:0000313" key="7">
    <source>
        <dbReference type="Proteomes" id="UP000076519"/>
    </source>
</evidence>
<keyword evidence="2" id="KW-0645">Protease</keyword>
<dbReference type="SUPFAM" id="SSF54001">
    <property type="entry name" value="Cysteine proteinases"/>
    <property type="match status" value="1"/>
</dbReference>
<keyword evidence="3" id="KW-0378">Hydrolase</keyword>
<dbReference type="InterPro" id="IPR000064">
    <property type="entry name" value="NLP_P60_dom"/>
</dbReference>
<evidence type="ECO:0000256" key="4">
    <source>
        <dbReference type="ARBA" id="ARBA00022807"/>
    </source>
</evidence>
<protein>
    <recommendedName>
        <fullName evidence="5">NlpC/P60 domain-containing protein</fullName>
    </recommendedName>
</protein>